<sequence>MLAFAPTSSFATAKPSLATSFTSAPVCHRRAATHTAPTMILRTSLRKPVGSSSAFVGMASGFGGAAAILSKADTYMAQSILMQYYKVANPAGVYGVQCTEGGSKHMADFSRIRALNARFRARQASKAQAYARLFENRKMAIVSSHECHHEETQFSQYANVAASYNVSRAEALGSCSRYATPETVEEAALLRFMDIQQTTAANPSGVYNVACNEGAAKFQAEDCRVAALNAAYRNGQKSAGKLLQEKYDQRKKGYAATHGCNYEEGLVNNYPALGATFRPKTYGY</sequence>
<accession>R7QDA3</accession>
<proteinExistence type="predicted"/>
<dbReference type="OMA" id="SHECHHE"/>
<evidence type="ECO:0000313" key="1">
    <source>
        <dbReference type="EMBL" id="CDF35425.1"/>
    </source>
</evidence>
<name>R7QDA3_CHOCR</name>
<dbReference type="PhylomeDB" id="R7QDA3"/>
<protein>
    <submittedName>
        <fullName evidence="1">Gamma 31 kDa subunit of phycoerythrin</fullName>
    </submittedName>
</protein>
<dbReference type="AlphaFoldDB" id="R7QDA3"/>
<dbReference type="Proteomes" id="UP000012073">
    <property type="component" value="Unassembled WGS sequence"/>
</dbReference>
<dbReference type="KEGG" id="ccp:CHC_T00008830001"/>
<gene>
    <name evidence="1" type="ORF">CHC_T00008830001</name>
</gene>
<dbReference type="Gramene" id="CDF35425">
    <property type="protein sequence ID" value="CDF35425"/>
    <property type="gene ID" value="CHC_T00008830001"/>
</dbReference>
<keyword evidence="2" id="KW-1185">Reference proteome</keyword>
<organism evidence="1 2">
    <name type="scientific">Chondrus crispus</name>
    <name type="common">Carrageen Irish moss</name>
    <name type="synonym">Polymorpha crispa</name>
    <dbReference type="NCBI Taxonomy" id="2769"/>
    <lineage>
        <taxon>Eukaryota</taxon>
        <taxon>Rhodophyta</taxon>
        <taxon>Florideophyceae</taxon>
        <taxon>Rhodymeniophycidae</taxon>
        <taxon>Gigartinales</taxon>
        <taxon>Gigartinaceae</taxon>
        <taxon>Chondrus</taxon>
    </lineage>
</organism>
<evidence type="ECO:0000313" key="2">
    <source>
        <dbReference type="Proteomes" id="UP000012073"/>
    </source>
</evidence>
<dbReference type="GeneID" id="17322943"/>
<dbReference type="RefSeq" id="XP_005715244.1">
    <property type="nucleotide sequence ID" value="XM_005715187.1"/>
</dbReference>
<reference evidence="2" key="1">
    <citation type="journal article" date="2013" name="Proc. Natl. Acad. Sci. U.S.A.">
        <title>Genome structure and metabolic features in the red seaweed Chondrus crispus shed light on evolution of the Archaeplastida.</title>
        <authorList>
            <person name="Collen J."/>
            <person name="Porcel B."/>
            <person name="Carre W."/>
            <person name="Ball S.G."/>
            <person name="Chaparro C."/>
            <person name="Tonon T."/>
            <person name="Barbeyron T."/>
            <person name="Michel G."/>
            <person name="Noel B."/>
            <person name="Valentin K."/>
            <person name="Elias M."/>
            <person name="Artiguenave F."/>
            <person name="Arun A."/>
            <person name="Aury J.M."/>
            <person name="Barbosa-Neto J.F."/>
            <person name="Bothwell J.H."/>
            <person name="Bouget F.Y."/>
            <person name="Brillet L."/>
            <person name="Cabello-Hurtado F."/>
            <person name="Capella-Gutierrez S."/>
            <person name="Charrier B."/>
            <person name="Cladiere L."/>
            <person name="Cock J.M."/>
            <person name="Coelho S.M."/>
            <person name="Colleoni C."/>
            <person name="Czjzek M."/>
            <person name="Da Silva C."/>
            <person name="Delage L."/>
            <person name="Denoeud F."/>
            <person name="Deschamps P."/>
            <person name="Dittami S.M."/>
            <person name="Gabaldon T."/>
            <person name="Gachon C.M."/>
            <person name="Groisillier A."/>
            <person name="Herve C."/>
            <person name="Jabbari K."/>
            <person name="Katinka M."/>
            <person name="Kloareg B."/>
            <person name="Kowalczyk N."/>
            <person name="Labadie K."/>
            <person name="Leblanc C."/>
            <person name="Lopez P.J."/>
            <person name="McLachlan D.H."/>
            <person name="Meslet-Cladiere L."/>
            <person name="Moustafa A."/>
            <person name="Nehr Z."/>
            <person name="Nyvall Collen P."/>
            <person name="Panaud O."/>
            <person name="Partensky F."/>
            <person name="Poulain J."/>
            <person name="Rensing S.A."/>
            <person name="Rousvoal S."/>
            <person name="Samson G."/>
            <person name="Symeonidi A."/>
            <person name="Weissenbach J."/>
            <person name="Zambounis A."/>
            <person name="Wincker P."/>
            <person name="Boyen C."/>
        </authorList>
    </citation>
    <scope>NUCLEOTIDE SEQUENCE [LARGE SCALE GENOMIC DNA]</scope>
    <source>
        <strain evidence="2">cv. Stackhouse</strain>
    </source>
</reference>
<dbReference type="EMBL" id="HG001729">
    <property type="protein sequence ID" value="CDF35425.1"/>
    <property type="molecule type" value="Genomic_DNA"/>
</dbReference>
<dbReference type="OrthoDB" id="3570at2759"/>